<feature type="region of interest" description="Disordered" evidence="1">
    <location>
        <begin position="1"/>
        <end position="62"/>
    </location>
</feature>
<proteinExistence type="predicted"/>
<evidence type="ECO:0000313" key="2">
    <source>
        <dbReference type="EMBL" id="PHH54905.1"/>
    </source>
</evidence>
<feature type="compositionally biased region" description="Low complexity" evidence="1">
    <location>
        <begin position="13"/>
        <end position="35"/>
    </location>
</feature>
<reference evidence="2 3" key="2">
    <citation type="journal article" date="2013" name="IMA Fungus">
        <title>IMA Genome-F 1: Ceratocystis fimbriata: Draft nuclear genome sequence for the plant pathogen, Ceratocystis fimbriata.</title>
        <authorList>
            <person name="Wilken P.M."/>
            <person name="Steenkamp E.T."/>
            <person name="Wingfield M.J."/>
            <person name="de Beer Z.W."/>
            <person name="Wingfield B.D."/>
        </authorList>
    </citation>
    <scope>NUCLEOTIDE SEQUENCE [LARGE SCALE GENOMIC DNA]</scope>
    <source>
        <strain evidence="2 3">CBS 114723</strain>
    </source>
</reference>
<keyword evidence="3" id="KW-1185">Reference proteome</keyword>
<protein>
    <submittedName>
        <fullName evidence="2">Uncharacterized protein</fullName>
    </submittedName>
</protein>
<dbReference type="OrthoDB" id="4161095at2759"/>
<name>A0A2C5XBD3_9PEZI</name>
<gene>
    <name evidence="2" type="ORF">CFIMG_007642RA00001</name>
</gene>
<dbReference type="EMBL" id="APWK03000017">
    <property type="protein sequence ID" value="PHH54905.1"/>
    <property type="molecule type" value="Genomic_DNA"/>
</dbReference>
<comment type="caution">
    <text evidence="2">The sequence shown here is derived from an EMBL/GenBank/DDBJ whole genome shotgun (WGS) entry which is preliminary data.</text>
</comment>
<evidence type="ECO:0000256" key="1">
    <source>
        <dbReference type="SAM" id="MobiDB-lite"/>
    </source>
</evidence>
<sequence>MGRPLYTDNDTHSVTPESTSASTSTSTVPESSASSAQPQTLGYGAGANTGAGVTRPKTQEELEADARYEELMEEEYAKRDGAPNHTQPLNIGINAAAQTAKVGDEGQRLCAVEPRHSRDKAQHALHVVRALLALDGREVAVLHLFRNVVDHGRFGQFAQ</sequence>
<reference evidence="2 3" key="1">
    <citation type="journal article" date="2013" name="Fungal Biol.">
        <title>Analysis of microsatellite markers in the genome of the plant pathogen Ceratocystis fimbriata.</title>
        <authorList>
            <person name="Simpson M.C."/>
            <person name="Wilken P.M."/>
            <person name="Coetzee M.P."/>
            <person name="Wingfield M.J."/>
            <person name="Wingfield B.D."/>
        </authorList>
    </citation>
    <scope>NUCLEOTIDE SEQUENCE [LARGE SCALE GENOMIC DNA]</scope>
    <source>
        <strain evidence="2 3">CBS 114723</strain>
    </source>
</reference>
<organism evidence="2 3">
    <name type="scientific">Ceratocystis fimbriata CBS 114723</name>
    <dbReference type="NCBI Taxonomy" id="1035309"/>
    <lineage>
        <taxon>Eukaryota</taxon>
        <taxon>Fungi</taxon>
        <taxon>Dikarya</taxon>
        <taxon>Ascomycota</taxon>
        <taxon>Pezizomycotina</taxon>
        <taxon>Sordariomycetes</taxon>
        <taxon>Hypocreomycetidae</taxon>
        <taxon>Microascales</taxon>
        <taxon>Ceratocystidaceae</taxon>
        <taxon>Ceratocystis</taxon>
    </lineage>
</organism>
<accession>A0A2C5XBD3</accession>
<dbReference type="AlphaFoldDB" id="A0A2C5XBD3"/>
<dbReference type="Proteomes" id="UP000222788">
    <property type="component" value="Unassembled WGS sequence"/>
</dbReference>
<evidence type="ECO:0000313" key="3">
    <source>
        <dbReference type="Proteomes" id="UP000222788"/>
    </source>
</evidence>